<organism evidence="2 3">
    <name type="scientific">Trichoderma breve</name>
    <dbReference type="NCBI Taxonomy" id="2034170"/>
    <lineage>
        <taxon>Eukaryota</taxon>
        <taxon>Fungi</taxon>
        <taxon>Dikarya</taxon>
        <taxon>Ascomycota</taxon>
        <taxon>Pezizomycotina</taxon>
        <taxon>Sordariomycetes</taxon>
        <taxon>Hypocreomycetidae</taxon>
        <taxon>Hypocreales</taxon>
        <taxon>Hypocreaceae</taxon>
        <taxon>Trichoderma</taxon>
    </lineage>
</organism>
<accession>A0A9W9B4H2</accession>
<evidence type="ECO:0008006" key="4">
    <source>
        <dbReference type="Google" id="ProtNLM"/>
    </source>
</evidence>
<proteinExistence type="predicted"/>
<comment type="caution">
    <text evidence="2">The sequence shown here is derived from an EMBL/GenBank/DDBJ whole genome shotgun (WGS) entry which is preliminary data.</text>
</comment>
<evidence type="ECO:0000313" key="2">
    <source>
        <dbReference type="EMBL" id="KAJ4856000.1"/>
    </source>
</evidence>
<reference evidence="2" key="1">
    <citation type="submission" date="2022-09" db="EMBL/GenBank/DDBJ databases">
        <title>Chromosome-level assembly of Trichoderma breve T069, a fungus used in development of biopesticide product.</title>
        <authorList>
            <person name="Lin R."/>
            <person name="Liu T."/>
        </authorList>
    </citation>
    <scope>NUCLEOTIDE SEQUENCE</scope>
    <source>
        <strain evidence="2">T069</strain>
    </source>
</reference>
<sequence>MCQICLQELQVEGNEDPMWWKKHVESDMEHYTCLSGDCEKSLCYFKNFDSWLEHMNQEHLARDTDICPLCEESINDSEPVIQQSKVENDGSHKKVRQRSDGQQSILGALQNDENDEKRSATNTNSSIGPNEMDLRMAAHIADHLKSVSLLCLDGLEPRPERR</sequence>
<feature type="region of interest" description="Disordered" evidence="1">
    <location>
        <begin position="82"/>
        <end position="130"/>
    </location>
</feature>
<evidence type="ECO:0000313" key="3">
    <source>
        <dbReference type="Proteomes" id="UP001140511"/>
    </source>
</evidence>
<keyword evidence="3" id="KW-1185">Reference proteome</keyword>
<protein>
    <recommendedName>
        <fullName evidence="4">C2H2-type domain-containing protein</fullName>
    </recommendedName>
</protein>
<gene>
    <name evidence="2" type="ORF">T069G_09368</name>
</gene>
<dbReference type="EMBL" id="JAOPEN010000006">
    <property type="protein sequence ID" value="KAJ4856000.1"/>
    <property type="molecule type" value="Genomic_DNA"/>
</dbReference>
<evidence type="ECO:0000256" key="1">
    <source>
        <dbReference type="SAM" id="MobiDB-lite"/>
    </source>
</evidence>
<dbReference type="Proteomes" id="UP001140511">
    <property type="component" value="Unassembled WGS sequence"/>
</dbReference>
<dbReference type="GeneID" id="80871266"/>
<dbReference type="AlphaFoldDB" id="A0A9W9B4H2"/>
<dbReference type="RefSeq" id="XP_056025056.1">
    <property type="nucleotide sequence ID" value="XM_056176578.1"/>
</dbReference>
<name>A0A9W9B4H2_9HYPO</name>